<comment type="caution">
    <text evidence="3">The sequence shown here is derived from an EMBL/GenBank/DDBJ whole genome shotgun (WGS) entry which is preliminary data.</text>
</comment>
<evidence type="ECO:0000256" key="1">
    <source>
        <dbReference type="SAM" id="MobiDB-lite"/>
    </source>
</evidence>
<accession>A0ABS4X438</accession>
<sequence length="213" mass="23173">MPITLDTSMPESLYPLAWLIDTWHGEGAVHRPGDADAPDRRIEQQLVCTAREDGTLGWRSTIHEIDDPAPLPPTSAFTRDDDTEPALSGTGERSLLMREDGIWTVGDPLPGQDMAAARAASPGDPAGFLSYALEAHFERRDGADESWSGEVRGPRVQLALGTPGAPAQVSATRMFGYVSGRLMWLWEQRLPQSAQESDASTMAPYLSVELTRA</sequence>
<keyword evidence="4" id="KW-1185">Reference proteome</keyword>
<feature type="domain" description="THAP4-like heme-binding" evidence="2">
    <location>
        <begin position="13"/>
        <end position="212"/>
    </location>
</feature>
<feature type="region of interest" description="Disordered" evidence="1">
    <location>
        <begin position="63"/>
        <end position="89"/>
    </location>
</feature>
<evidence type="ECO:0000313" key="4">
    <source>
        <dbReference type="Proteomes" id="UP001519290"/>
    </source>
</evidence>
<dbReference type="Proteomes" id="UP001519290">
    <property type="component" value="Unassembled WGS sequence"/>
</dbReference>
<dbReference type="EMBL" id="JAGIOD010000002">
    <property type="protein sequence ID" value="MBP2382988.1"/>
    <property type="molecule type" value="Genomic_DNA"/>
</dbReference>
<dbReference type="InterPro" id="IPR014878">
    <property type="entry name" value="THAP4-like_heme-bd"/>
</dbReference>
<dbReference type="RefSeq" id="WP_209903512.1">
    <property type="nucleotide sequence ID" value="NZ_BAAAJW010000005.1"/>
</dbReference>
<dbReference type="SUPFAM" id="SSF50814">
    <property type="entry name" value="Lipocalins"/>
    <property type="match status" value="1"/>
</dbReference>
<dbReference type="InterPro" id="IPR012674">
    <property type="entry name" value="Calycin"/>
</dbReference>
<evidence type="ECO:0000259" key="2">
    <source>
        <dbReference type="Pfam" id="PF08768"/>
    </source>
</evidence>
<proteinExistence type="predicted"/>
<evidence type="ECO:0000313" key="3">
    <source>
        <dbReference type="EMBL" id="MBP2382988.1"/>
    </source>
</evidence>
<organism evidence="3 4">
    <name type="scientific">Brachybacterium sacelli</name>
    <dbReference type="NCBI Taxonomy" id="173364"/>
    <lineage>
        <taxon>Bacteria</taxon>
        <taxon>Bacillati</taxon>
        <taxon>Actinomycetota</taxon>
        <taxon>Actinomycetes</taxon>
        <taxon>Micrococcales</taxon>
        <taxon>Dermabacteraceae</taxon>
        <taxon>Brachybacterium</taxon>
    </lineage>
</organism>
<protein>
    <recommendedName>
        <fullName evidence="2">THAP4-like heme-binding domain-containing protein</fullName>
    </recommendedName>
</protein>
<name>A0ABS4X438_9MICO</name>
<gene>
    <name evidence="3" type="ORF">JOF43_002977</name>
</gene>
<dbReference type="Pfam" id="PF08768">
    <property type="entry name" value="THAP4_heme-bd"/>
    <property type="match status" value="1"/>
</dbReference>
<dbReference type="Gene3D" id="2.40.128.20">
    <property type="match status" value="1"/>
</dbReference>
<reference evidence="3 4" key="1">
    <citation type="submission" date="2021-03" db="EMBL/GenBank/DDBJ databases">
        <title>Sequencing the genomes of 1000 actinobacteria strains.</title>
        <authorList>
            <person name="Klenk H.-P."/>
        </authorList>
    </citation>
    <scope>NUCLEOTIDE SEQUENCE [LARGE SCALE GENOMIC DNA]</scope>
    <source>
        <strain evidence="3 4">DSM 14566</strain>
    </source>
</reference>